<dbReference type="Gene3D" id="1.20.1740.10">
    <property type="entry name" value="Amino acid/polyamine transporter I"/>
    <property type="match status" value="1"/>
</dbReference>
<evidence type="ECO:0000313" key="6">
    <source>
        <dbReference type="EMBL" id="GAO97705.1"/>
    </source>
</evidence>
<dbReference type="Pfam" id="PF13520">
    <property type="entry name" value="AA_permease_2"/>
    <property type="match status" value="1"/>
</dbReference>
<evidence type="ECO:0000256" key="2">
    <source>
        <dbReference type="ARBA" id="ARBA00022692"/>
    </source>
</evidence>
<dbReference type="Proteomes" id="UP000036771">
    <property type="component" value="Unassembled WGS sequence"/>
</dbReference>
<dbReference type="PANTHER" id="PTHR47704">
    <property type="entry name" value="POTASSIUM TRANSPORTER KIMA"/>
    <property type="match status" value="1"/>
</dbReference>
<feature type="transmembrane region" description="Helical" evidence="5">
    <location>
        <begin position="42"/>
        <end position="63"/>
    </location>
</feature>
<keyword evidence="7" id="KW-1185">Reference proteome</keyword>
<accession>A0A0K8MB06</accession>
<organism evidence="6 7">
    <name type="scientific">Caedimonas varicaedens</name>
    <dbReference type="NCBI Taxonomy" id="1629334"/>
    <lineage>
        <taxon>Bacteria</taxon>
        <taxon>Pseudomonadati</taxon>
        <taxon>Pseudomonadota</taxon>
        <taxon>Alphaproteobacteria</taxon>
        <taxon>Holosporales</taxon>
        <taxon>Caedimonadaceae</taxon>
        <taxon>Caedimonas</taxon>
    </lineage>
</organism>
<reference evidence="6 7" key="1">
    <citation type="submission" date="2015-03" db="EMBL/GenBank/DDBJ databases">
        <title>Caedibacter varicaedens, whole genome shotgun sequence.</title>
        <authorList>
            <person name="Suzuki H."/>
            <person name="Dapper A.L."/>
            <person name="Gibson A.K."/>
            <person name="Jackson C."/>
            <person name="Lee H."/>
            <person name="Pejaver V.R."/>
            <person name="Doak T."/>
            <person name="Lynch M."/>
        </authorList>
    </citation>
    <scope>NUCLEOTIDE SEQUENCE [LARGE SCALE GENOMIC DNA]</scope>
</reference>
<dbReference type="GO" id="GO:0016020">
    <property type="term" value="C:membrane"/>
    <property type="evidence" value="ECO:0007669"/>
    <property type="project" value="UniProtKB-SubCell"/>
</dbReference>
<keyword evidence="2 5" id="KW-0812">Transmembrane</keyword>
<comment type="subcellular location">
    <subcellularLocation>
        <location evidence="1">Membrane</location>
        <topology evidence="1">Multi-pass membrane protein</topology>
    </subcellularLocation>
</comment>
<feature type="transmembrane region" description="Helical" evidence="5">
    <location>
        <begin position="394"/>
        <end position="418"/>
    </location>
</feature>
<evidence type="ECO:0000256" key="4">
    <source>
        <dbReference type="ARBA" id="ARBA00023136"/>
    </source>
</evidence>
<keyword evidence="3 5" id="KW-1133">Transmembrane helix</keyword>
<dbReference type="InterPro" id="IPR053153">
    <property type="entry name" value="APC_K+_Transporter"/>
</dbReference>
<feature type="transmembrane region" description="Helical" evidence="5">
    <location>
        <begin position="231"/>
        <end position="254"/>
    </location>
</feature>
<dbReference type="STRING" id="1629334.Cva_00342"/>
<gene>
    <name evidence="6" type="primary">plaP</name>
    <name evidence="6" type="ORF">Cva_00342</name>
</gene>
<feature type="transmembrane region" description="Helical" evidence="5">
    <location>
        <begin position="190"/>
        <end position="211"/>
    </location>
</feature>
<dbReference type="EMBL" id="BBVC01000015">
    <property type="protein sequence ID" value="GAO97705.1"/>
    <property type="molecule type" value="Genomic_DNA"/>
</dbReference>
<feature type="transmembrane region" description="Helical" evidence="5">
    <location>
        <begin position="430"/>
        <end position="452"/>
    </location>
</feature>
<feature type="transmembrane region" description="Helical" evidence="5">
    <location>
        <begin position="75"/>
        <end position="99"/>
    </location>
</feature>
<feature type="transmembrane region" description="Helical" evidence="5">
    <location>
        <begin position="120"/>
        <end position="142"/>
    </location>
</feature>
<keyword evidence="4 5" id="KW-0472">Membrane</keyword>
<sequence length="646" mass="70487">MVLKSANISLKRALPDNDPWAVVRHFLFGHPLRTSSQEKESLGFFLGLPILAIDALSSVAYATEEILIALSVAGTSLYGLSIPIAIAIVILLTSVIASYTQTVQAYPDGGGAYTIAKNHLGSTASLVAASSLLIDYILTVSVSVTAGVRAITSSYPSLLDKSTSLCVLGILSLAWINLRGIRESAKFVMPFVYAFIACMLMIGGLGLSIPSPQEIGQSAPVASSASLTTHLLDLAMIPIILRAFAGGCTAMTGVEAIANAGSILRRPHAVVAQRILLALGLLLGMMFLSITITAYRLNLTPLENESLLSQVIRALWGGGFIHNATQILIALILFLAANTAFADAPRLSAMLARDGWFPKQLYIIGDRLVFSKGILFLALLASLLVIVFRGQVHALIPLYAIGVFSAFTLSQAGMVLYWRNCWRTGGNHRGSFIIKGMVNGFGAFMTGLALMVTFEAKFAEGAFLILIAVPLIILFCLWIKRHYTATTEQLDVSNSFISSRIRTFAHSQERPIIVPISRLHRGAVEAIAFAREMSRDVRIVIVDIERYNAQQTIIDVEALQWDLKIIVLSSPYRSIIRPIIDYIHSVDKESKKLAVLVLPETVPVHWWENILHNKTSETIVKALSWSETIESQARIIINVPYYLEKN</sequence>
<evidence type="ECO:0000256" key="5">
    <source>
        <dbReference type="SAM" id="Phobius"/>
    </source>
</evidence>
<dbReference type="PANTHER" id="PTHR47704:SF1">
    <property type="entry name" value="POTASSIUM TRANSPORTER KIMA"/>
    <property type="match status" value="1"/>
</dbReference>
<evidence type="ECO:0000256" key="3">
    <source>
        <dbReference type="ARBA" id="ARBA00022989"/>
    </source>
</evidence>
<dbReference type="AlphaFoldDB" id="A0A0K8MB06"/>
<feature type="transmembrane region" description="Helical" evidence="5">
    <location>
        <begin position="458"/>
        <end position="479"/>
    </location>
</feature>
<proteinExistence type="predicted"/>
<protein>
    <submittedName>
        <fullName evidence="6">Low-affinity putrescine importer PlaP</fullName>
    </submittedName>
</protein>
<feature type="transmembrane region" description="Helical" evidence="5">
    <location>
        <begin position="369"/>
        <end position="388"/>
    </location>
</feature>
<feature type="transmembrane region" description="Helical" evidence="5">
    <location>
        <begin position="315"/>
        <end position="337"/>
    </location>
</feature>
<name>A0A0K8MB06_9PROT</name>
<dbReference type="GO" id="GO:0022857">
    <property type="term" value="F:transmembrane transporter activity"/>
    <property type="evidence" value="ECO:0007669"/>
    <property type="project" value="InterPro"/>
</dbReference>
<feature type="transmembrane region" description="Helical" evidence="5">
    <location>
        <begin position="162"/>
        <end position="178"/>
    </location>
</feature>
<evidence type="ECO:0000256" key="1">
    <source>
        <dbReference type="ARBA" id="ARBA00004141"/>
    </source>
</evidence>
<dbReference type="InterPro" id="IPR002293">
    <property type="entry name" value="AA/rel_permease1"/>
</dbReference>
<comment type="caution">
    <text evidence="6">The sequence shown here is derived from an EMBL/GenBank/DDBJ whole genome shotgun (WGS) entry which is preliminary data.</text>
</comment>
<feature type="transmembrane region" description="Helical" evidence="5">
    <location>
        <begin position="275"/>
        <end position="295"/>
    </location>
</feature>
<dbReference type="OrthoDB" id="9759676at2"/>
<evidence type="ECO:0000313" key="7">
    <source>
        <dbReference type="Proteomes" id="UP000036771"/>
    </source>
</evidence>